<accession>A0ABD1LZ44</accession>
<gene>
    <name evidence="4" type="ORF">Fmac_022239</name>
</gene>
<evidence type="ECO:0000256" key="3">
    <source>
        <dbReference type="ARBA" id="ARBA00023136"/>
    </source>
</evidence>
<proteinExistence type="predicted"/>
<evidence type="ECO:0000256" key="2">
    <source>
        <dbReference type="ARBA" id="ARBA00022692"/>
    </source>
</evidence>
<keyword evidence="3" id="KW-0472">Membrane</keyword>
<comment type="subcellular location">
    <subcellularLocation>
        <location evidence="1">Membrane</location>
        <topology evidence="1">Multi-pass membrane protein</topology>
    </subcellularLocation>
</comment>
<comment type="caution">
    <text evidence="4">The sequence shown here is derived from an EMBL/GenBank/DDBJ whole genome shotgun (WGS) entry which is preliminary data.</text>
</comment>
<evidence type="ECO:0000313" key="5">
    <source>
        <dbReference type="Proteomes" id="UP001603857"/>
    </source>
</evidence>
<keyword evidence="5" id="KW-1185">Reference proteome</keyword>
<sequence length="171" mass="18064">MSGMQTICLGFFTTIASLISSTLWLARHRAAPHLDVAPRLTSTPRHAAPRLAASPLHLAAAPCLAALAQRLAAAPSRHFAAISPHPPNGGASGMLATCVIQPIDMIKVRIQLGQGSAAQVTTTMLKNEGVAAFYKIKIRVKILSDSLCGVMAAEAKRVQSIWVILDNHISS</sequence>
<evidence type="ECO:0000256" key="1">
    <source>
        <dbReference type="ARBA" id="ARBA00004141"/>
    </source>
</evidence>
<dbReference type="SUPFAM" id="SSF103506">
    <property type="entry name" value="Mitochondrial carrier"/>
    <property type="match status" value="1"/>
</dbReference>
<dbReference type="GO" id="GO:0016020">
    <property type="term" value="C:membrane"/>
    <property type="evidence" value="ECO:0007669"/>
    <property type="project" value="UniProtKB-SubCell"/>
</dbReference>
<name>A0ABD1LZ44_9FABA</name>
<dbReference type="EMBL" id="JBGMDY010000007">
    <property type="protein sequence ID" value="KAL2328812.1"/>
    <property type="molecule type" value="Genomic_DNA"/>
</dbReference>
<dbReference type="Proteomes" id="UP001603857">
    <property type="component" value="Unassembled WGS sequence"/>
</dbReference>
<dbReference type="AlphaFoldDB" id="A0ABD1LZ44"/>
<protein>
    <submittedName>
        <fullName evidence="4">Uncharacterized protein</fullName>
    </submittedName>
</protein>
<dbReference type="InterPro" id="IPR018108">
    <property type="entry name" value="MCP_transmembrane"/>
</dbReference>
<reference evidence="4 5" key="1">
    <citation type="submission" date="2024-08" db="EMBL/GenBank/DDBJ databases">
        <title>Insights into the chromosomal genome structure of Flemingia macrophylla.</title>
        <authorList>
            <person name="Ding Y."/>
            <person name="Zhao Y."/>
            <person name="Bi W."/>
            <person name="Wu M."/>
            <person name="Zhao G."/>
            <person name="Gong Y."/>
            <person name="Li W."/>
            <person name="Zhang P."/>
        </authorList>
    </citation>
    <scope>NUCLEOTIDE SEQUENCE [LARGE SCALE GENOMIC DNA]</scope>
    <source>
        <strain evidence="4">DYQJB</strain>
        <tissue evidence="4">Leaf</tissue>
    </source>
</reference>
<evidence type="ECO:0000313" key="4">
    <source>
        <dbReference type="EMBL" id="KAL2328812.1"/>
    </source>
</evidence>
<organism evidence="4 5">
    <name type="scientific">Flemingia macrophylla</name>
    <dbReference type="NCBI Taxonomy" id="520843"/>
    <lineage>
        <taxon>Eukaryota</taxon>
        <taxon>Viridiplantae</taxon>
        <taxon>Streptophyta</taxon>
        <taxon>Embryophyta</taxon>
        <taxon>Tracheophyta</taxon>
        <taxon>Spermatophyta</taxon>
        <taxon>Magnoliopsida</taxon>
        <taxon>eudicotyledons</taxon>
        <taxon>Gunneridae</taxon>
        <taxon>Pentapetalae</taxon>
        <taxon>rosids</taxon>
        <taxon>fabids</taxon>
        <taxon>Fabales</taxon>
        <taxon>Fabaceae</taxon>
        <taxon>Papilionoideae</taxon>
        <taxon>50 kb inversion clade</taxon>
        <taxon>NPAAA clade</taxon>
        <taxon>indigoferoid/millettioid clade</taxon>
        <taxon>Phaseoleae</taxon>
        <taxon>Flemingia</taxon>
    </lineage>
</organism>
<dbReference type="Pfam" id="PF00153">
    <property type="entry name" value="Mito_carr"/>
    <property type="match status" value="1"/>
</dbReference>
<keyword evidence="2" id="KW-0812">Transmembrane</keyword>
<dbReference type="Gene3D" id="1.50.40.10">
    <property type="entry name" value="Mitochondrial carrier domain"/>
    <property type="match status" value="1"/>
</dbReference>
<dbReference type="InterPro" id="IPR023395">
    <property type="entry name" value="MCP_dom_sf"/>
</dbReference>